<accession>A0AAX3WKG2</accession>
<proteinExistence type="predicted"/>
<organism evidence="1 2">
    <name type="scientific">Methylorubrum extorquens</name>
    <name type="common">Methylobacterium dichloromethanicum</name>
    <name type="synonym">Methylobacterium extorquens</name>
    <dbReference type="NCBI Taxonomy" id="408"/>
    <lineage>
        <taxon>Bacteria</taxon>
        <taxon>Pseudomonadati</taxon>
        <taxon>Pseudomonadota</taxon>
        <taxon>Alphaproteobacteria</taxon>
        <taxon>Hyphomicrobiales</taxon>
        <taxon>Methylobacteriaceae</taxon>
        <taxon>Methylorubrum</taxon>
    </lineage>
</organism>
<evidence type="ECO:0000313" key="1">
    <source>
        <dbReference type="EMBL" id="WHQ71021.1"/>
    </source>
</evidence>
<name>A0AAX3WKG2_METEX</name>
<gene>
    <name evidence="1" type="ORF">KEC54_05315</name>
</gene>
<reference evidence="1" key="1">
    <citation type="journal article" date="2022" name="Biotechnol. Bioprocess Eng.">
        <title>Pan-genome Analysis Reveals Comparative Genomic Features of Central Metabolic Pathways in Methylorubrum extorquens.</title>
        <authorList>
            <person name="Lee G.M."/>
            <person name="Scott-Nevros Z.K."/>
            <person name="Lee S.-M."/>
            <person name="Kim D."/>
        </authorList>
    </citation>
    <scope>NUCLEOTIDE SEQUENCE</scope>
    <source>
        <strain evidence="1">ATCC 55366</strain>
    </source>
</reference>
<evidence type="ECO:0000313" key="2">
    <source>
        <dbReference type="Proteomes" id="UP001223720"/>
    </source>
</evidence>
<protein>
    <submittedName>
        <fullName evidence="1">Uncharacterized protein</fullName>
    </submittedName>
</protein>
<dbReference type="AlphaFoldDB" id="A0AAX3WKG2"/>
<sequence>MAFLAVGAALAHDLVVLLTVARFTMLAMRLPVLDDGSVVCPAVVAALTGPDFVEGSRRFRHETKRCRGGHE</sequence>
<dbReference type="Proteomes" id="UP001223720">
    <property type="component" value="Chromosome"/>
</dbReference>
<dbReference type="EMBL" id="CP073633">
    <property type="protein sequence ID" value="WHQ71021.1"/>
    <property type="molecule type" value="Genomic_DNA"/>
</dbReference>